<keyword evidence="3" id="KW-0812">Transmembrane</keyword>
<evidence type="ECO:0000256" key="2">
    <source>
        <dbReference type="ARBA" id="ARBA00022598"/>
    </source>
</evidence>
<dbReference type="Gene3D" id="3.40.50.12780">
    <property type="entry name" value="N-terminal domain of ligase-like"/>
    <property type="match status" value="1"/>
</dbReference>
<evidence type="ECO:0000256" key="1">
    <source>
        <dbReference type="ARBA" id="ARBA00006432"/>
    </source>
</evidence>
<dbReference type="Proteomes" id="UP000217289">
    <property type="component" value="Chromosome"/>
</dbReference>
<evidence type="ECO:0000259" key="5">
    <source>
        <dbReference type="Pfam" id="PF13193"/>
    </source>
</evidence>
<keyword evidence="3" id="KW-0472">Membrane</keyword>
<dbReference type="EMBL" id="CP022163">
    <property type="protein sequence ID" value="ATB33025.1"/>
    <property type="molecule type" value="Genomic_DNA"/>
</dbReference>
<dbReference type="PANTHER" id="PTHR43767">
    <property type="entry name" value="LONG-CHAIN-FATTY-ACID--COA LIGASE"/>
    <property type="match status" value="1"/>
</dbReference>
<organism evidence="6 7">
    <name type="scientific">Melittangium boletus DSM 14713</name>
    <dbReference type="NCBI Taxonomy" id="1294270"/>
    <lineage>
        <taxon>Bacteria</taxon>
        <taxon>Pseudomonadati</taxon>
        <taxon>Myxococcota</taxon>
        <taxon>Myxococcia</taxon>
        <taxon>Myxococcales</taxon>
        <taxon>Cystobacterineae</taxon>
        <taxon>Archangiaceae</taxon>
        <taxon>Melittangium</taxon>
    </lineage>
</organism>
<dbReference type="FunFam" id="3.30.300.30:FF:000008">
    <property type="entry name" value="2,3-dihydroxybenzoate-AMP ligase"/>
    <property type="match status" value="1"/>
</dbReference>
<dbReference type="Pfam" id="PF13193">
    <property type="entry name" value="AMP-binding_C"/>
    <property type="match status" value="1"/>
</dbReference>
<evidence type="ECO:0000256" key="3">
    <source>
        <dbReference type="SAM" id="Phobius"/>
    </source>
</evidence>
<evidence type="ECO:0000259" key="4">
    <source>
        <dbReference type="Pfam" id="PF00501"/>
    </source>
</evidence>
<protein>
    <submittedName>
        <fullName evidence="6">AMP-dependent synthetase</fullName>
    </submittedName>
</protein>
<dbReference type="InterPro" id="IPR050237">
    <property type="entry name" value="ATP-dep_AMP-bd_enzyme"/>
</dbReference>
<name>A0A250IMQ0_9BACT</name>
<keyword evidence="2" id="KW-0436">Ligase</keyword>
<reference evidence="6 7" key="1">
    <citation type="submission" date="2017-06" db="EMBL/GenBank/DDBJ databases">
        <authorList>
            <person name="Kim H.J."/>
            <person name="Triplett B.A."/>
        </authorList>
    </citation>
    <scope>NUCLEOTIDE SEQUENCE [LARGE SCALE GENOMIC DNA]</scope>
    <source>
        <strain evidence="6 7">DSM 14713</strain>
    </source>
</reference>
<dbReference type="InterPro" id="IPR020845">
    <property type="entry name" value="AMP-binding_CS"/>
</dbReference>
<sequence>MSEQTDSAPAWVLAHAKAMPDAPAVDSPWTRLSYRQLAERMLSLAGHLRAAGVKRGERVLIALPLGCAAVVAGLAVQALGACAVELDRETSAASLEAILAQTGARHAFLFGQDARRWTARTQLTHLWVVHSARPPERMLGLLAPSACTWVQEDGSVDLEARAEALESPPPTPPEAHASIVYTSGSTGTPRGVIQTFGNIAANTRSIVEYLGLTSLDRAMLILPLHYCYGKSVLQTHLRVGGSVFLDPRFMYPSVVLEAMATEACTGFAGVPLTFELLRRQATPESLAKLNLRYLTQAGGGMAPETARWTREAFHPAELFVMYGQTEATARLSYLPPARAQRKAGSIGIAIPGVELRVVGEEGTPLPVGETGHLVARGANVTPGYLGAPEDTRSILRDGWLWTGDLAWRDADGFFFLVGRAKEILKIGGHRVSPAELEHTLARHPAVLEVAVVGVPDELGGEAAVAVVVLQPDTPLREESLRRFCRESLPAHKVPRHVMFTEALPRGPNGKVLKAELRTHVMSPVASFESRPSR</sequence>
<gene>
    <name evidence="6" type="ORF">MEBOL_006514</name>
</gene>
<dbReference type="InterPro" id="IPR025110">
    <property type="entry name" value="AMP-bd_C"/>
</dbReference>
<dbReference type="SUPFAM" id="SSF56801">
    <property type="entry name" value="Acetyl-CoA synthetase-like"/>
    <property type="match status" value="1"/>
</dbReference>
<feature type="domain" description="AMP-binding enzyme C-terminal" evidence="5">
    <location>
        <begin position="435"/>
        <end position="510"/>
    </location>
</feature>
<dbReference type="Pfam" id="PF00501">
    <property type="entry name" value="AMP-binding"/>
    <property type="match status" value="1"/>
</dbReference>
<keyword evidence="7" id="KW-1185">Reference proteome</keyword>
<dbReference type="GO" id="GO:0016878">
    <property type="term" value="F:acid-thiol ligase activity"/>
    <property type="evidence" value="ECO:0007669"/>
    <property type="project" value="UniProtKB-ARBA"/>
</dbReference>
<dbReference type="OrthoDB" id="9799237at2"/>
<dbReference type="PANTHER" id="PTHR43767:SF1">
    <property type="entry name" value="NONRIBOSOMAL PEPTIDE SYNTHASE PES1 (EUROFUNG)-RELATED"/>
    <property type="match status" value="1"/>
</dbReference>
<dbReference type="AlphaFoldDB" id="A0A250IMQ0"/>
<evidence type="ECO:0000313" key="6">
    <source>
        <dbReference type="EMBL" id="ATB33025.1"/>
    </source>
</evidence>
<dbReference type="RefSeq" id="WP_095981134.1">
    <property type="nucleotide sequence ID" value="NZ_CP022163.1"/>
</dbReference>
<feature type="transmembrane region" description="Helical" evidence="3">
    <location>
        <begin position="59"/>
        <end position="80"/>
    </location>
</feature>
<evidence type="ECO:0000313" key="7">
    <source>
        <dbReference type="Proteomes" id="UP000217289"/>
    </source>
</evidence>
<proteinExistence type="inferred from homology"/>
<dbReference type="Gene3D" id="3.30.300.30">
    <property type="match status" value="1"/>
</dbReference>
<feature type="domain" description="AMP-dependent synthetase/ligase" evidence="4">
    <location>
        <begin position="15"/>
        <end position="385"/>
    </location>
</feature>
<keyword evidence="3" id="KW-1133">Transmembrane helix</keyword>
<dbReference type="PROSITE" id="PS00455">
    <property type="entry name" value="AMP_BINDING"/>
    <property type="match status" value="1"/>
</dbReference>
<comment type="similarity">
    <text evidence="1">Belongs to the ATP-dependent AMP-binding enzyme family.</text>
</comment>
<dbReference type="InterPro" id="IPR042099">
    <property type="entry name" value="ANL_N_sf"/>
</dbReference>
<dbReference type="InterPro" id="IPR000873">
    <property type="entry name" value="AMP-dep_synth/lig_dom"/>
</dbReference>
<accession>A0A250IMQ0</accession>
<dbReference type="InterPro" id="IPR045851">
    <property type="entry name" value="AMP-bd_C_sf"/>
</dbReference>
<dbReference type="KEGG" id="mbd:MEBOL_006514"/>